<evidence type="ECO:0000313" key="1">
    <source>
        <dbReference type="EMBL" id="KAJ3215910.1"/>
    </source>
</evidence>
<name>A0AAD5TY95_9FUNG</name>
<organism evidence="1 2">
    <name type="scientific">Clydaea vesicula</name>
    <dbReference type="NCBI Taxonomy" id="447962"/>
    <lineage>
        <taxon>Eukaryota</taxon>
        <taxon>Fungi</taxon>
        <taxon>Fungi incertae sedis</taxon>
        <taxon>Chytridiomycota</taxon>
        <taxon>Chytridiomycota incertae sedis</taxon>
        <taxon>Chytridiomycetes</taxon>
        <taxon>Lobulomycetales</taxon>
        <taxon>Lobulomycetaceae</taxon>
        <taxon>Clydaea</taxon>
    </lineage>
</organism>
<protein>
    <submittedName>
        <fullName evidence="1">Uncharacterized protein</fullName>
    </submittedName>
</protein>
<dbReference type="AlphaFoldDB" id="A0AAD5TY95"/>
<sequence>MSLLFKKVKLTTEEIVETEADGSIKLTATEPDLKIDDGELFKKMDNEEEEIEKCSRGAC</sequence>
<keyword evidence="2" id="KW-1185">Reference proteome</keyword>
<reference evidence="1" key="1">
    <citation type="submission" date="2020-05" db="EMBL/GenBank/DDBJ databases">
        <title>Phylogenomic resolution of chytrid fungi.</title>
        <authorList>
            <person name="Stajich J.E."/>
            <person name="Amses K."/>
            <person name="Simmons R."/>
            <person name="Seto K."/>
            <person name="Myers J."/>
            <person name="Bonds A."/>
            <person name="Quandt C.A."/>
            <person name="Barry K."/>
            <person name="Liu P."/>
            <person name="Grigoriev I."/>
            <person name="Longcore J.E."/>
            <person name="James T.Y."/>
        </authorList>
    </citation>
    <scope>NUCLEOTIDE SEQUENCE</scope>
    <source>
        <strain evidence="1">JEL0476</strain>
    </source>
</reference>
<accession>A0AAD5TY95</accession>
<dbReference type="Proteomes" id="UP001211065">
    <property type="component" value="Unassembled WGS sequence"/>
</dbReference>
<evidence type="ECO:0000313" key="2">
    <source>
        <dbReference type="Proteomes" id="UP001211065"/>
    </source>
</evidence>
<proteinExistence type="predicted"/>
<comment type="caution">
    <text evidence="1">The sequence shown here is derived from an EMBL/GenBank/DDBJ whole genome shotgun (WGS) entry which is preliminary data.</text>
</comment>
<gene>
    <name evidence="1" type="ORF">HK099_006146</name>
</gene>
<dbReference type="EMBL" id="JADGJW010000511">
    <property type="protein sequence ID" value="KAJ3215910.1"/>
    <property type="molecule type" value="Genomic_DNA"/>
</dbReference>